<keyword evidence="6 8" id="KW-0012">Acyltransferase</keyword>
<evidence type="ECO:0000256" key="1">
    <source>
        <dbReference type="ARBA" id="ARBA00022490"/>
    </source>
</evidence>
<evidence type="ECO:0000256" key="4">
    <source>
        <dbReference type="ARBA" id="ARBA00022723"/>
    </source>
</evidence>
<evidence type="ECO:0000256" key="5">
    <source>
        <dbReference type="ARBA" id="ARBA00023004"/>
    </source>
</evidence>
<name>A0A080M2U4_9PROT</name>
<keyword evidence="1 8" id="KW-0963">Cytoplasm</keyword>
<comment type="caution">
    <text evidence="8">Lacks conserved residue(s) required for the propagation of feature annotation.</text>
</comment>
<dbReference type="SUPFAM" id="SSF53067">
    <property type="entry name" value="Actin-like ATPase domain"/>
    <property type="match status" value="2"/>
</dbReference>
<feature type="binding site" evidence="8">
    <location>
        <position position="172"/>
    </location>
    <ligand>
        <name>substrate</name>
    </ligand>
</feature>
<dbReference type="GO" id="GO:0002949">
    <property type="term" value="P:tRNA threonylcarbamoyladenosine modification"/>
    <property type="evidence" value="ECO:0007669"/>
    <property type="project" value="UniProtKB-UniRule"/>
</dbReference>
<dbReference type="PANTHER" id="PTHR11735">
    <property type="entry name" value="TRNA N6-ADENOSINE THREONYLCARBAMOYLTRANSFERASE"/>
    <property type="match status" value="1"/>
</dbReference>
<dbReference type="Pfam" id="PF00814">
    <property type="entry name" value="TsaD"/>
    <property type="match status" value="1"/>
</dbReference>
<evidence type="ECO:0000256" key="7">
    <source>
        <dbReference type="ARBA" id="ARBA00048117"/>
    </source>
</evidence>
<dbReference type="Gene3D" id="3.30.420.40">
    <property type="match status" value="2"/>
</dbReference>
<organism evidence="10 11">
    <name type="scientific">Candidatus Accumulibacter phosphatis</name>
    <dbReference type="NCBI Taxonomy" id="327160"/>
    <lineage>
        <taxon>Bacteria</taxon>
        <taxon>Pseudomonadati</taxon>
        <taxon>Pseudomonadota</taxon>
        <taxon>Betaproteobacteria</taxon>
        <taxon>Candidatus Accumulibacter</taxon>
    </lineage>
</organism>
<dbReference type="NCBIfam" id="TIGR03723">
    <property type="entry name" value="T6A_TsaD_YgjD"/>
    <property type="match status" value="1"/>
</dbReference>
<gene>
    <name evidence="10" type="primary">gcp_1</name>
    <name evidence="8" type="synonym">tsaD</name>
    <name evidence="10" type="ORF">AW09_000028</name>
</gene>
<dbReference type="InterPro" id="IPR000905">
    <property type="entry name" value="Gcp-like_dom"/>
</dbReference>
<comment type="similarity">
    <text evidence="8">Belongs to the KAE1 / TsaD family.</text>
</comment>
<proteinExistence type="inferred from homology"/>
<dbReference type="PANTHER" id="PTHR11735:SF6">
    <property type="entry name" value="TRNA N6-ADENOSINE THREONYLCARBAMOYLTRANSFERASE, MITOCHONDRIAL"/>
    <property type="match status" value="1"/>
</dbReference>
<feature type="domain" description="Gcp-like" evidence="9">
    <location>
        <begin position="29"/>
        <end position="312"/>
    </location>
</feature>
<keyword evidence="4 8" id="KW-0479">Metal-binding</keyword>
<evidence type="ECO:0000259" key="9">
    <source>
        <dbReference type="Pfam" id="PF00814"/>
    </source>
</evidence>
<evidence type="ECO:0000256" key="2">
    <source>
        <dbReference type="ARBA" id="ARBA00022679"/>
    </source>
</evidence>
<dbReference type="GO" id="GO:0005506">
    <property type="term" value="F:iron ion binding"/>
    <property type="evidence" value="ECO:0007669"/>
    <property type="project" value="UniProtKB-UniRule"/>
</dbReference>
<dbReference type="InterPro" id="IPR043129">
    <property type="entry name" value="ATPase_NBD"/>
</dbReference>
<dbReference type="FunFam" id="3.30.420.40:FF:000040">
    <property type="entry name" value="tRNA N6-adenosine threonylcarbamoyltransferase"/>
    <property type="match status" value="1"/>
</dbReference>
<evidence type="ECO:0000256" key="6">
    <source>
        <dbReference type="ARBA" id="ARBA00023315"/>
    </source>
</evidence>
<dbReference type="GO" id="GO:0061711">
    <property type="term" value="F:tRNA N(6)-L-threonylcarbamoyladenine synthase activity"/>
    <property type="evidence" value="ECO:0007669"/>
    <property type="project" value="UniProtKB-EC"/>
</dbReference>
<comment type="catalytic activity">
    <reaction evidence="7 8">
        <text>L-threonylcarbamoyladenylate + adenosine(37) in tRNA = N(6)-L-threonylcarbamoyladenosine(37) in tRNA + AMP + H(+)</text>
        <dbReference type="Rhea" id="RHEA:37059"/>
        <dbReference type="Rhea" id="RHEA-COMP:10162"/>
        <dbReference type="Rhea" id="RHEA-COMP:10163"/>
        <dbReference type="ChEBI" id="CHEBI:15378"/>
        <dbReference type="ChEBI" id="CHEBI:73682"/>
        <dbReference type="ChEBI" id="CHEBI:74411"/>
        <dbReference type="ChEBI" id="CHEBI:74418"/>
        <dbReference type="ChEBI" id="CHEBI:456215"/>
        <dbReference type="EC" id="2.3.1.234"/>
    </reaction>
</comment>
<reference evidence="10 11" key="1">
    <citation type="submission" date="2014-02" db="EMBL/GenBank/DDBJ databases">
        <title>Expanding our view of genomic diversity in Candidatus Accumulibacter clades.</title>
        <authorList>
            <person name="Skennerton C.T."/>
            <person name="Barr J.J."/>
            <person name="Slater F.R."/>
            <person name="Bond P.L."/>
            <person name="Tyson G.W."/>
        </authorList>
    </citation>
    <scope>NUCLEOTIDE SEQUENCE [LARGE SCALE GENOMIC DNA]</scope>
    <source>
        <strain evidence="11">BA-91</strain>
    </source>
</reference>
<keyword evidence="3 8" id="KW-0819">tRNA processing</keyword>
<feature type="binding site" evidence="8">
    <location>
        <position position="185"/>
    </location>
    <ligand>
        <name>substrate</name>
    </ligand>
</feature>
<evidence type="ECO:0000256" key="3">
    <source>
        <dbReference type="ARBA" id="ARBA00022694"/>
    </source>
</evidence>
<evidence type="ECO:0000313" key="11">
    <source>
        <dbReference type="Proteomes" id="UP000020077"/>
    </source>
</evidence>
<dbReference type="PRINTS" id="PR00789">
    <property type="entry name" value="OSIALOPTASE"/>
</dbReference>
<keyword evidence="2 8" id="KW-0808">Transferase</keyword>
<dbReference type="Proteomes" id="UP000020077">
    <property type="component" value="Unassembled WGS sequence"/>
</dbReference>
<dbReference type="GO" id="GO:0005737">
    <property type="term" value="C:cytoplasm"/>
    <property type="evidence" value="ECO:0007669"/>
    <property type="project" value="UniProtKB-SubCell"/>
</dbReference>
<dbReference type="HAMAP" id="MF_01445">
    <property type="entry name" value="TsaD"/>
    <property type="match status" value="1"/>
</dbReference>
<keyword evidence="5 8" id="KW-0408">Iron</keyword>
<feature type="binding site" evidence="8">
    <location>
        <position position="278"/>
    </location>
    <ligand>
        <name>substrate</name>
    </ligand>
</feature>
<dbReference type="InterPro" id="IPR017861">
    <property type="entry name" value="KAE1/TsaD"/>
</dbReference>
<dbReference type="CDD" id="cd24133">
    <property type="entry name" value="ASKHA_NBD_TsaD_bac"/>
    <property type="match status" value="1"/>
</dbReference>
<dbReference type="EMBL" id="JDVG02000007">
    <property type="protein sequence ID" value="KFB74645.1"/>
    <property type="molecule type" value="Genomic_DNA"/>
</dbReference>
<comment type="cofactor">
    <cofactor evidence="8">
        <name>Fe(2+)</name>
        <dbReference type="ChEBI" id="CHEBI:29033"/>
    </cofactor>
    <text evidence="8">Binds 1 Fe(2+) ion per subunit.</text>
</comment>
<feature type="binding site" evidence="8">
    <location>
        <position position="120"/>
    </location>
    <ligand>
        <name>Fe cation</name>
        <dbReference type="ChEBI" id="CHEBI:24875"/>
    </ligand>
</feature>
<dbReference type="FunFam" id="3.30.420.40:FF:000012">
    <property type="entry name" value="tRNA N6-adenosine threonylcarbamoyltransferase"/>
    <property type="match status" value="1"/>
</dbReference>
<protein>
    <recommendedName>
        <fullName evidence="8">tRNA N6-adenosine threonylcarbamoyltransferase</fullName>
        <ecNumber evidence="8">2.3.1.234</ecNumber>
    </recommendedName>
    <alternativeName>
        <fullName evidence="8">N6-L-threonylcarbamoyladenine synthase</fullName>
        <shortName evidence="8">t(6)A synthase</shortName>
    </alternativeName>
    <alternativeName>
        <fullName evidence="8">t(6)A37 threonylcarbamoyladenosine biosynthesis protein TsaD</fullName>
    </alternativeName>
    <alternativeName>
        <fullName evidence="8">tRNA threonylcarbamoyladenosine biosynthesis protein TsaD</fullName>
    </alternativeName>
</protein>
<sequence>MLPMLVLGIESSCDETGMALYSTDAGGALLAHALHSQVCMHADYGGVVPELASRDHIRRLVPLLRQVLADSGCSLAGLDAVAYTQGPGLAGALLVGAAFAEALATALGVPTVPVHHLEGHLLSPLLSSKPPRFPFVALLVSGGHSQLMRVTGVGEYELLGETLDDAAGEAFDKTAKLLGLGYPGGPALAALADTGRPGQVKLPRPMLHSPDLDFSFSGLKTAVLVKVRELATISDQQRADIARGFQDAIVEVLVSKALRAVTVSGLQQLVVAGGVGANRELRRQLDAHAAKARIAVFYPELEFCTDNGAMIALAGALRLQAGISSKPPGAFAVRPRWPLTGA</sequence>
<feature type="binding site" evidence="8">
    <location>
        <position position="306"/>
    </location>
    <ligand>
        <name>Fe cation</name>
        <dbReference type="ChEBI" id="CHEBI:24875"/>
    </ligand>
</feature>
<evidence type="ECO:0000256" key="8">
    <source>
        <dbReference type="HAMAP-Rule" id="MF_01445"/>
    </source>
</evidence>
<accession>A0A080M2U4</accession>
<evidence type="ECO:0000313" key="10">
    <source>
        <dbReference type="EMBL" id="KFB74645.1"/>
    </source>
</evidence>
<dbReference type="NCBIfam" id="TIGR00329">
    <property type="entry name" value="gcp_kae1"/>
    <property type="match status" value="1"/>
</dbReference>
<comment type="subcellular location">
    <subcellularLocation>
        <location evidence="8">Cytoplasm</location>
    </subcellularLocation>
</comment>
<comment type="caution">
    <text evidence="10">The sequence shown here is derived from an EMBL/GenBank/DDBJ whole genome shotgun (WGS) entry which is preliminary data.</text>
</comment>
<dbReference type="InterPro" id="IPR022450">
    <property type="entry name" value="TsaD"/>
</dbReference>
<feature type="binding site" evidence="8">
    <location>
        <begin position="139"/>
        <end position="143"/>
    </location>
    <ligand>
        <name>substrate</name>
    </ligand>
</feature>
<feature type="binding site" evidence="8">
    <location>
        <position position="116"/>
    </location>
    <ligand>
        <name>Fe cation</name>
        <dbReference type="ChEBI" id="CHEBI:24875"/>
    </ligand>
</feature>
<dbReference type="AlphaFoldDB" id="A0A080M2U4"/>
<dbReference type="EC" id="2.3.1.234" evidence="8"/>
<comment type="function">
    <text evidence="8">Required for the formation of a threonylcarbamoyl group on adenosine at position 37 (t(6)A37) in tRNAs that read codons beginning with adenine. Is involved in the transfer of the threonylcarbamoyl moiety of threonylcarbamoyl-AMP (TC-AMP) to the N6 group of A37, together with TsaE and TsaB. TsaD likely plays a direct catalytic role in this reaction.</text>
</comment>